<feature type="compositionally biased region" description="Basic and acidic residues" evidence="3">
    <location>
        <begin position="680"/>
        <end position="693"/>
    </location>
</feature>
<dbReference type="GO" id="GO:0005576">
    <property type="term" value="C:extracellular region"/>
    <property type="evidence" value="ECO:0007669"/>
    <property type="project" value="UniProtKB-SubCell"/>
</dbReference>
<dbReference type="SUPFAM" id="SSF51120">
    <property type="entry name" value="beta-Roll"/>
    <property type="match status" value="7"/>
</dbReference>
<dbReference type="AlphaFoldDB" id="A0A4P6KX15"/>
<reference evidence="4 5" key="1">
    <citation type="submission" date="2019-02" db="EMBL/GenBank/DDBJ databases">
        <title>Draft Genome Sequences of Six Type Strains of the Genus Massilia.</title>
        <authorList>
            <person name="Miess H."/>
            <person name="Frediansyhah A."/>
            <person name="Gross H."/>
        </authorList>
    </citation>
    <scope>NUCLEOTIDE SEQUENCE [LARGE SCALE GENOMIC DNA]</scope>
    <source>
        <strain evidence="4 5">DSM 17473</strain>
    </source>
</reference>
<feature type="compositionally biased region" description="Low complexity" evidence="3">
    <location>
        <begin position="1029"/>
        <end position="1054"/>
    </location>
</feature>
<dbReference type="PANTHER" id="PTHR38340:SF1">
    <property type="entry name" value="S-LAYER PROTEIN"/>
    <property type="match status" value="1"/>
</dbReference>
<dbReference type="EMBL" id="CP035913">
    <property type="protein sequence ID" value="QBE63354.1"/>
    <property type="molecule type" value="Genomic_DNA"/>
</dbReference>
<evidence type="ECO:0000256" key="1">
    <source>
        <dbReference type="ARBA" id="ARBA00004613"/>
    </source>
</evidence>
<evidence type="ECO:0000313" key="4">
    <source>
        <dbReference type="EMBL" id="QBE63354.1"/>
    </source>
</evidence>
<dbReference type="PROSITE" id="PS00330">
    <property type="entry name" value="HEMOLYSIN_CALCIUM"/>
    <property type="match status" value="7"/>
</dbReference>
<organism evidence="4 5">
    <name type="scientific">Pseudoduganella lutea</name>
    <dbReference type="NCBI Taxonomy" id="321985"/>
    <lineage>
        <taxon>Bacteria</taxon>
        <taxon>Pseudomonadati</taxon>
        <taxon>Pseudomonadota</taxon>
        <taxon>Betaproteobacteria</taxon>
        <taxon>Burkholderiales</taxon>
        <taxon>Oxalobacteraceae</taxon>
        <taxon>Telluria group</taxon>
        <taxon>Pseudoduganella</taxon>
    </lineage>
</organism>
<accession>A0A4P6KX15</accession>
<dbReference type="GO" id="GO:0005509">
    <property type="term" value="F:calcium ion binding"/>
    <property type="evidence" value="ECO:0007669"/>
    <property type="project" value="InterPro"/>
</dbReference>
<dbReference type="Proteomes" id="UP000290637">
    <property type="component" value="Chromosome"/>
</dbReference>
<evidence type="ECO:0008006" key="6">
    <source>
        <dbReference type="Google" id="ProtNLM"/>
    </source>
</evidence>
<name>A0A4P6KX15_9BURK</name>
<dbReference type="PRINTS" id="PR00313">
    <property type="entry name" value="CABNDNGRPT"/>
</dbReference>
<feature type="region of interest" description="Disordered" evidence="3">
    <location>
        <begin position="920"/>
        <end position="940"/>
    </location>
</feature>
<dbReference type="KEGG" id="plue:EWM63_10590"/>
<evidence type="ECO:0000313" key="5">
    <source>
        <dbReference type="Proteomes" id="UP000290637"/>
    </source>
</evidence>
<dbReference type="InterPro" id="IPR001343">
    <property type="entry name" value="Hemolysn_Ca-bd"/>
</dbReference>
<dbReference type="InterPro" id="IPR018511">
    <property type="entry name" value="Hemolysin-typ_Ca-bd_CS"/>
</dbReference>
<dbReference type="Gene3D" id="2.150.10.10">
    <property type="entry name" value="Serralysin-like metalloprotease, C-terminal"/>
    <property type="match status" value="7"/>
</dbReference>
<feature type="region of interest" description="Disordered" evidence="3">
    <location>
        <begin position="678"/>
        <end position="704"/>
    </location>
</feature>
<sequence length="1054" mass="108553">MGEAHLASSNATVHRMTPSNVPPGQTFFVRLTSYPDIIDQFRTGTGGDRIDLSEVFRLRYAREDGTNPFAEGGELKLVQRGADTILQWALYGDFTDVLVLREVSAGSLVADNFVGKIAPDGSPVPGANWLGTNESETLSGSEFADTLSGIGGNDDLRGRGGQDVIDGADGNDTIVGGWGSDTLRGGGGNDYLVAGREGAYGRTILFSNSLVGGEGNDTLIAEGVRDTLDGGSGDDTLYIDGHGIVASGGAGSDTFIVRTTKGMVYQLDGEEGRDTYVYDLRSFYHPYDGGSVVVTGFQAGANGDVVDIEKSLAYVIGNDNPFGDVRFAQLVQQGSDVAVQFDFDAGGDRFGMDTVFLLKNVAVASITAENLGGIAPDGSPVHIVRHGTDGNDYLYNAHFRTDLHGGAGDDTLAGGMGDARLYGEAGNDILNGGSASTLMDGGAGNDTLGSWSNGSTMLGGTGNDQLNIGESAVSVDGGDGDDVLTVDYRLNYSWQKQITVSGGAGRDTFIPGWNTNGTLPVFIADFEAGTNGDRIDLGMLLTSTHYPHGAVGENPFSPAAGILRLIQDGADTRLQVGGPRWSSTSWETMLVLENVLATDITAANFIGAISPDGLPVTGIALTGTESGETLEGTFFADTLAGLAGDDWLDGETGNDSLAGGAGNDTLFGGGGADTLLGGEGDDRLYDTANRDGEQSIDGGAGSDSIHFETGRATVRGGDGDDTFVIGIQTGAVVTMNGGTGRDTFQLIGDSVISFGRPSFQGTIRIDDFAPGRDGDVIDVVKVLDRMLGVQYFGDNPFQTGTLRLLQQDADVVLQWQQYSSYATVLTLVGVSLADLVNDNFGGLAIDGAPMPGQLVLGDGTNEYLGGTSFADTIAGADIGEYLHGQAGSDSLLGGGGDDDLYGELGNDYLDGGAGKDRLEGGAGNDTLAGAAGDTLSGGDGDDRYVLSERGALIDNYRDDGRDTVEVRFTGAFTLAEKIENLVAGATGPVQLTGNSGANSITGAAGNDMLNGGMAPIRWMAGPAATHSRAAPATMSTLSTAAPTSSSKPMAIGTA</sequence>
<keyword evidence="2" id="KW-0964">Secreted</keyword>
<dbReference type="Pfam" id="PF00353">
    <property type="entry name" value="HemolysinCabind"/>
    <property type="match status" value="7"/>
</dbReference>
<feature type="region of interest" description="Disordered" evidence="3">
    <location>
        <begin position="1027"/>
        <end position="1054"/>
    </location>
</feature>
<gene>
    <name evidence="4" type="ORF">EWM63_10590</name>
</gene>
<dbReference type="OrthoDB" id="8549906at2"/>
<evidence type="ECO:0000256" key="3">
    <source>
        <dbReference type="SAM" id="MobiDB-lite"/>
    </source>
</evidence>
<comment type="subcellular location">
    <subcellularLocation>
        <location evidence="1">Secreted</location>
    </subcellularLocation>
</comment>
<dbReference type="InterPro" id="IPR011049">
    <property type="entry name" value="Serralysin-like_metalloprot_C"/>
</dbReference>
<dbReference type="InterPro" id="IPR050557">
    <property type="entry name" value="RTX_toxin/Mannuronan_C5-epim"/>
</dbReference>
<evidence type="ECO:0000256" key="2">
    <source>
        <dbReference type="ARBA" id="ARBA00022525"/>
    </source>
</evidence>
<proteinExistence type="predicted"/>
<dbReference type="PANTHER" id="PTHR38340">
    <property type="entry name" value="S-LAYER PROTEIN"/>
    <property type="match status" value="1"/>
</dbReference>
<protein>
    <recommendedName>
        <fullName evidence="6">Calcium-binding protein</fullName>
    </recommendedName>
</protein>
<keyword evidence="5" id="KW-1185">Reference proteome</keyword>